<comment type="caution">
    <text evidence="1">The sequence shown here is derived from an EMBL/GenBank/DDBJ whole genome shotgun (WGS) entry which is preliminary data.</text>
</comment>
<dbReference type="Proteomes" id="UP001183615">
    <property type="component" value="Unassembled WGS sequence"/>
</dbReference>
<dbReference type="EMBL" id="JAVREV010000014">
    <property type="protein sequence ID" value="MDT0445634.1"/>
    <property type="molecule type" value="Genomic_DNA"/>
</dbReference>
<gene>
    <name evidence="1" type="ORF">RM779_23990</name>
</gene>
<proteinExistence type="predicted"/>
<sequence>MTTPNGPDGPDGPDGPGAEEVVSALDYAFVSRIPDDYVPLPDTPSPDEWGDAVRRLLPGAPEEVLAEVSQHLPRLHPLISRDGVVKSALCAGLEDGALSLGFLSVAVLATRHDSALVTAESIYQAKKEEYFGQATEKPADIDQPEAKGLQGPQDTLLASRLPCGPGVTSISLRSVTFPRAEADDTRTGPPPAIGVGFLQLAVPAPRDYSVYVSIATPTLRFLDTYSGHLAYVARHLSFDAAEREQAAKRQGTVPARAEVRSP</sequence>
<evidence type="ECO:0000313" key="1">
    <source>
        <dbReference type="EMBL" id="MDT0445634.1"/>
    </source>
</evidence>
<evidence type="ECO:0000313" key="2">
    <source>
        <dbReference type="Proteomes" id="UP001183615"/>
    </source>
</evidence>
<accession>A0ABU2SCS0</accession>
<dbReference type="RefSeq" id="WP_311619813.1">
    <property type="nucleotide sequence ID" value="NZ_JAVREV010000014.1"/>
</dbReference>
<organism evidence="1 2">
    <name type="scientific">Streptomyces johnsoniae</name>
    <dbReference type="NCBI Taxonomy" id="3075532"/>
    <lineage>
        <taxon>Bacteria</taxon>
        <taxon>Bacillati</taxon>
        <taxon>Actinomycetota</taxon>
        <taxon>Actinomycetes</taxon>
        <taxon>Kitasatosporales</taxon>
        <taxon>Streptomycetaceae</taxon>
        <taxon>Streptomyces</taxon>
    </lineage>
</organism>
<protein>
    <recommendedName>
        <fullName evidence="3">ESX secretion-associated protein EspG</fullName>
    </recommendedName>
</protein>
<evidence type="ECO:0008006" key="3">
    <source>
        <dbReference type="Google" id="ProtNLM"/>
    </source>
</evidence>
<name>A0ABU2SCS0_9ACTN</name>
<reference evidence="2" key="1">
    <citation type="submission" date="2023-07" db="EMBL/GenBank/DDBJ databases">
        <title>30 novel species of actinomycetes from the DSMZ collection.</title>
        <authorList>
            <person name="Nouioui I."/>
        </authorList>
    </citation>
    <scope>NUCLEOTIDE SEQUENCE [LARGE SCALE GENOMIC DNA]</scope>
    <source>
        <strain evidence="2">DSM 41886</strain>
    </source>
</reference>
<keyword evidence="2" id="KW-1185">Reference proteome</keyword>